<evidence type="ECO:0000313" key="1">
    <source>
        <dbReference type="EMBL" id="TKR94955.1"/>
    </source>
</evidence>
<accession>A0A4V6A6H7</accession>
<reference evidence="1 2" key="1">
    <citation type="journal article" date="2015" name="Genome Biol.">
        <title>Comparative genomics of Steinernema reveals deeply conserved gene regulatory networks.</title>
        <authorList>
            <person name="Dillman A.R."/>
            <person name="Macchietto M."/>
            <person name="Porter C.F."/>
            <person name="Rogers A."/>
            <person name="Williams B."/>
            <person name="Antoshechkin I."/>
            <person name="Lee M.M."/>
            <person name="Goodwin Z."/>
            <person name="Lu X."/>
            <person name="Lewis E.E."/>
            <person name="Goodrich-Blair H."/>
            <person name="Stock S.P."/>
            <person name="Adams B.J."/>
            <person name="Sternberg P.W."/>
            <person name="Mortazavi A."/>
        </authorList>
    </citation>
    <scope>NUCLEOTIDE SEQUENCE [LARGE SCALE GENOMIC DNA]</scope>
    <source>
        <strain evidence="1 2">ALL</strain>
    </source>
</reference>
<gene>
    <name evidence="1" type="ORF">L596_009181</name>
</gene>
<dbReference type="Proteomes" id="UP000298663">
    <property type="component" value="Unassembled WGS sequence"/>
</dbReference>
<dbReference type="AlphaFoldDB" id="A0A4V6A6H7"/>
<reference evidence="1 2" key="2">
    <citation type="journal article" date="2019" name="G3 (Bethesda)">
        <title>Hybrid Assembly of the Genome of the Entomopathogenic Nematode Steinernema carpocapsae Identifies the X-Chromosome.</title>
        <authorList>
            <person name="Serra L."/>
            <person name="Macchietto M."/>
            <person name="Macias-Munoz A."/>
            <person name="McGill C.J."/>
            <person name="Rodriguez I.M."/>
            <person name="Rodriguez B."/>
            <person name="Murad R."/>
            <person name="Mortazavi A."/>
        </authorList>
    </citation>
    <scope>NUCLEOTIDE SEQUENCE [LARGE SCALE GENOMIC DNA]</scope>
    <source>
        <strain evidence="1 2">ALL</strain>
    </source>
</reference>
<dbReference type="EMBL" id="AZBU02000002">
    <property type="protein sequence ID" value="TKR94955.1"/>
    <property type="molecule type" value="Genomic_DNA"/>
</dbReference>
<protein>
    <submittedName>
        <fullName evidence="1">Uncharacterized protein</fullName>
    </submittedName>
</protein>
<proteinExistence type="predicted"/>
<name>A0A4V6A6H7_STECR</name>
<organism evidence="1 2">
    <name type="scientific">Steinernema carpocapsae</name>
    <name type="common">Entomopathogenic nematode</name>
    <dbReference type="NCBI Taxonomy" id="34508"/>
    <lineage>
        <taxon>Eukaryota</taxon>
        <taxon>Metazoa</taxon>
        <taxon>Ecdysozoa</taxon>
        <taxon>Nematoda</taxon>
        <taxon>Chromadorea</taxon>
        <taxon>Rhabditida</taxon>
        <taxon>Tylenchina</taxon>
        <taxon>Panagrolaimomorpha</taxon>
        <taxon>Strongyloidoidea</taxon>
        <taxon>Steinernematidae</taxon>
        <taxon>Steinernema</taxon>
    </lineage>
</organism>
<evidence type="ECO:0000313" key="2">
    <source>
        <dbReference type="Proteomes" id="UP000298663"/>
    </source>
</evidence>
<sequence length="79" mass="8636">MFAVSLEMTVVGGRSVWEWICCLERGFAGFPPQPAHEDPDGMHLTSTHFSPFPPPKNSFTTLPTTTSPVTFFAPPVDPS</sequence>
<keyword evidence="2" id="KW-1185">Reference proteome</keyword>
<comment type="caution">
    <text evidence="1">The sequence shown here is derived from an EMBL/GenBank/DDBJ whole genome shotgun (WGS) entry which is preliminary data.</text>
</comment>